<dbReference type="InterPro" id="IPR000477">
    <property type="entry name" value="RT_dom"/>
</dbReference>
<feature type="region of interest" description="Disordered" evidence="2">
    <location>
        <begin position="596"/>
        <end position="618"/>
    </location>
</feature>
<dbReference type="PANTHER" id="PTHR31635">
    <property type="entry name" value="REVERSE TRANSCRIPTASE DOMAIN-CONTAINING PROTEIN-RELATED"/>
    <property type="match status" value="1"/>
</dbReference>
<comment type="caution">
    <text evidence="5">The sequence shown here is derived from an EMBL/GenBank/DDBJ whole genome shotgun (WGS) entry which is preliminary data.</text>
</comment>
<feature type="compositionally biased region" description="Basic and acidic residues" evidence="2">
    <location>
        <begin position="1"/>
        <end position="14"/>
    </location>
</feature>
<keyword evidence="6" id="KW-1185">Reference proteome</keyword>
<dbReference type="SUPFAM" id="SSF56219">
    <property type="entry name" value="DNase I-like"/>
    <property type="match status" value="1"/>
</dbReference>
<evidence type="ECO:0000259" key="4">
    <source>
        <dbReference type="PROSITE" id="PS50878"/>
    </source>
</evidence>
<dbReference type="SMART" id="SM00360">
    <property type="entry name" value="RRM"/>
    <property type="match status" value="1"/>
</dbReference>
<evidence type="ECO:0000256" key="1">
    <source>
        <dbReference type="PROSITE-ProRule" id="PRU00176"/>
    </source>
</evidence>
<sequence>MRERARESNSRWERSPAPSSENVRERVRGFISEKQGREPGHRNRNWYRGFSQNRSALGTRLAKETSLLFFNFPEDWDVTNLWRLFKRYGTVSDIYMAFKRLRNGERFGFVRYRGVQNEIMLERNLKQIWVGSRNLKVFLADKKGRGFDNRPTDVYSRHVVGKIPIRRTHVGNRSYADVVKSEKEVDENVKIHNSNRDDSDQSDLKGPNLGSWEAEAGDLDYLSRCAVGSVERMEHVDSIQALISAGTLDNCEIKMLGGSEILLKFDSIEYAKNIIRNKVHGLHFWAKDLSLWTKGFRASKRLVWLRIVGVPLHIWKVEVFKDIARNWGTVVTTSNCDLKTSPNLMWGKVLINTSLKSTINEIKSVKVGGLFYVVKVEEEDGVGLEGQIRSYHQQVQELSDEDKEYSSINSEWSEEEEVNGDEDSVKGSYANLQQGNEEDQIKGRWSNKSDRENPIGLAPHSGCSSHAHSVSGEGDGSRLPDLEKVAGENLEAEKSAIPPIGENLEGTKFSEDMDNYIDGEPKGSLPASDTVDKDLQPGEINRDNPVTKSNRRVGTSQSKGKSMSGGAQRSKGSQVDNIGFGRGRASLHVFKKLARAKAKKSNKGRQTKGNLSMSGDLNSSESGIAISSEIKGEGLEERLEEFGSDIGVIWPTDVGQKEKKLPCFFGIQETKLKEVPSQLVFSMWGLVDADYDFVEATGNSGGLLSIWNKSIFQGQFVIKDRFFLAVVGKWENKDGLVGFVNVYGPNEQSERAELWSKLDQLCLKEEVSWCFFGDFNEVRNIQERLNSVASKRGMNNFNDFIRRNALEEVALGGSKFTRISDDGTKFSKLDRFLVSRSFGERWRNLNALTLERTWSDHYPILLRDKVKDFGLPPFKFYDTWLKEEAVAVLVKRVWQESTNSSRPDCIFREKLKKLKLAIKEWIPSGWGVLDKKVIEARDEVKKWESKGDVSFLEGPDRENWLEARKKWRELEEKNSAIARQRAKLKWAKDGDENSKLFHTACKLRERRNRIHGLNIHGSWSENPDEIKRYVFNFFKQKYTSHIHGEAKLKGDRFKKISVEEAKELEGKFSEEEVWKALKDCGCNKSPGPDGFTTGFFKKFWDIIKKDLLAVLDWFWEKEALSNGCNSSFITLIPKSSNPIGLNDFRPISLVGVVYKVISKVLAERMKVVMERIISDVQSAFLKGRSILDGVLVANETVSYIKGSKRKALIFKVDFEKAYDSVNWNFLLDVLKSMGFGVKWCNWIRACLRSSRISVLVNGSPTEEFTMEKGIRQGDPLAPFLFLVVAEGLHIMVEEAKEKGLYKGLKVGNKEVVLSHLQYADDAIFFGEWEAENIVNVVKILKCFHAVSVSNAGCNFSGSFEKEVGDGRCTKFWEDRWAGGEVLKDRFTRLFNLETCKGVLIADRGRFHNSGWVWEWCWRREPRGRELSEFSEFCRILDRFKPKLGGVDKFVWKLDSVVGFSVKTLRAVLREARAGGREVGRVLDKRGIDMDSILCPRCNRDVETVSHALFSCEKVKALWQLVGNWWKLDVSNAGSLQDILLAAVRNGANSKGTARWEATIRCMTYLVWSNRNNLIFNSGKGDLVDKLVEFQRRIFEWLSNRNREMCVDWFSWLSDPVNL</sequence>
<dbReference type="SUPFAM" id="SSF56672">
    <property type="entry name" value="DNA/RNA polymerases"/>
    <property type="match status" value="1"/>
</dbReference>
<dbReference type="GO" id="GO:0003723">
    <property type="term" value="F:RNA binding"/>
    <property type="evidence" value="ECO:0007669"/>
    <property type="project" value="UniProtKB-UniRule"/>
</dbReference>
<evidence type="ECO:0000313" key="6">
    <source>
        <dbReference type="Proteomes" id="UP001172457"/>
    </source>
</evidence>
<feature type="compositionally biased region" description="Basic residues" evidence="2">
    <location>
        <begin position="596"/>
        <end position="606"/>
    </location>
</feature>
<organism evidence="5 6">
    <name type="scientific">Centaurea solstitialis</name>
    <name type="common">yellow star-thistle</name>
    <dbReference type="NCBI Taxonomy" id="347529"/>
    <lineage>
        <taxon>Eukaryota</taxon>
        <taxon>Viridiplantae</taxon>
        <taxon>Streptophyta</taxon>
        <taxon>Embryophyta</taxon>
        <taxon>Tracheophyta</taxon>
        <taxon>Spermatophyta</taxon>
        <taxon>Magnoliopsida</taxon>
        <taxon>eudicotyledons</taxon>
        <taxon>Gunneridae</taxon>
        <taxon>Pentapetalae</taxon>
        <taxon>asterids</taxon>
        <taxon>campanulids</taxon>
        <taxon>Asterales</taxon>
        <taxon>Asteraceae</taxon>
        <taxon>Carduoideae</taxon>
        <taxon>Cardueae</taxon>
        <taxon>Centaureinae</taxon>
        <taxon>Centaurea</taxon>
    </lineage>
</organism>
<evidence type="ECO:0000313" key="5">
    <source>
        <dbReference type="EMBL" id="KAJ9543812.1"/>
    </source>
</evidence>
<dbReference type="InterPro" id="IPR036691">
    <property type="entry name" value="Endo/exonu/phosph_ase_sf"/>
</dbReference>
<dbReference type="Gene3D" id="3.30.70.330">
    <property type="match status" value="1"/>
</dbReference>
<feature type="region of interest" description="Disordered" evidence="2">
    <location>
        <begin position="187"/>
        <end position="207"/>
    </location>
</feature>
<feature type="domain" description="Reverse transcriptase" evidence="4">
    <location>
        <begin position="1113"/>
        <end position="1381"/>
    </location>
</feature>
<keyword evidence="1" id="KW-0694">RNA-binding</keyword>
<dbReference type="Proteomes" id="UP001172457">
    <property type="component" value="Chromosome 6"/>
</dbReference>
<dbReference type="InterPro" id="IPR012677">
    <property type="entry name" value="Nucleotide-bd_a/b_plait_sf"/>
</dbReference>
<feature type="compositionally biased region" description="Polar residues" evidence="2">
    <location>
        <begin position="544"/>
        <end position="576"/>
    </location>
</feature>
<feature type="region of interest" description="Disordered" evidence="2">
    <location>
        <begin position="1"/>
        <end position="24"/>
    </location>
</feature>
<accession>A0AA38W2C6</accession>
<dbReference type="Pfam" id="PF00078">
    <property type="entry name" value="RVT_1"/>
    <property type="match status" value="1"/>
</dbReference>
<feature type="region of interest" description="Disordered" evidence="2">
    <location>
        <begin position="396"/>
        <end position="580"/>
    </location>
</feature>
<dbReference type="InterPro" id="IPR043502">
    <property type="entry name" value="DNA/RNA_pol_sf"/>
</dbReference>
<feature type="compositionally biased region" description="Acidic residues" evidence="2">
    <location>
        <begin position="412"/>
        <end position="422"/>
    </location>
</feature>
<dbReference type="PROSITE" id="PS50878">
    <property type="entry name" value="RT_POL"/>
    <property type="match status" value="1"/>
</dbReference>
<reference evidence="5" key="1">
    <citation type="submission" date="2023-03" db="EMBL/GenBank/DDBJ databases">
        <title>Chromosome-scale reference genome and RAD-based genetic map of yellow starthistle (Centaurea solstitialis) reveal putative structural variation and QTLs associated with invader traits.</title>
        <authorList>
            <person name="Reatini B."/>
            <person name="Cang F.A."/>
            <person name="Jiang Q."/>
            <person name="Mckibben M.T.W."/>
            <person name="Barker M.S."/>
            <person name="Rieseberg L.H."/>
            <person name="Dlugosch K.M."/>
        </authorList>
    </citation>
    <scope>NUCLEOTIDE SEQUENCE</scope>
    <source>
        <strain evidence="5">CAN-66</strain>
        <tissue evidence="5">Leaf</tissue>
    </source>
</reference>
<feature type="compositionally biased region" description="Basic and acidic residues" evidence="2">
    <location>
        <begin position="475"/>
        <end position="494"/>
    </location>
</feature>
<dbReference type="PANTHER" id="PTHR31635:SF196">
    <property type="entry name" value="REVERSE TRANSCRIPTASE DOMAIN-CONTAINING PROTEIN-RELATED"/>
    <property type="match status" value="1"/>
</dbReference>
<dbReference type="EMBL" id="JARYMX010000006">
    <property type="protein sequence ID" value="KAJ9543812.1"/>
    <property type="molecule type" value="Genomic_DNA"/>
</dbReference>
<dbReference type="InterPro" id="IPR000504">
    <property type="entry name" value="RRM_dom"/>
</dbReference>
<proteinExistence type="predicted"/>
<dbReference type="InterPro" id="IPR035979">
    <property type="entry name" value="RBD_domain_sf"/>
</dbReference>
<evidence type="ECO:0000259" key="3">
    <source>
        <dbReference type="PROSITE" id="PS50102"/>
    </source>
</evidence>
<evidence type="ECO:0000256" key="2">
    <source>
        <dbReference type="SAM" id="MobiDB-lite"/>
    </source>
</evidence>
<dbReference type="PROSITE" id="PS50102">
    <property type="entry name" value="RRM"/>
    <property type="match status" value="1"/>
</dbReference>
<feature type="domain" description="RRM" evidence="3">
    <location>
        <begin position="65"/>
        <end position="142"/>
    </location>
</feature>
<feature type="compositionally biased region" description="Basic and acidic residues" evidence="2">
    <location>
        <begin position="439"/>
        <end position="453"/>
    </location>
</feature>
<feature type="compositionally biased region" description="Polar residues" evidence="2">
    <location>
        <begin position="607"/>
        <end position="618"/>
    </location>
</feature>
<protein>
    <submittedName>
        <fullName evidence="5">Uncharacterized protein</fullName>
    </submittedName>
</protein>
<dbReference type="Gene3D" id="3.60.10.10">
    <property type="entry name" value="Endonuclease/exonuclease/phosphatase"/>
    <property type="match status" value="1"/>
</dbReference>
<name>A0AA38W2C6_9ASTR</name>
<gene>
    <name evidence="5" type="ORF">OSB04_023519</name>
</gene>
<dbReference type="CDD" id="cd01650">
    <property type="entry name" value="RT_nLTR_like"/>
    <property type="match status" value="1"/>
</dbReference>
<dbReference type="SUPFAM" id="SSF54928">
    <property type="entry name" value="RNA-binding domain, RBD"/>
    <property type="match status" value="1"/>
</dbReference>
<feature type="compositionally biased region" description="Basic and acidic residues" evidence="2">
    <location>
        <begin position="187"/>
        <end position="203"/>
    </location>
</feature>
<feature type="compositionally biased region" description="Basic and acidic residues" evidence="2">
    <location>
        <begin position="530"/>
        <end position="542"/>
    </location>
</feature>